<organism evidence="1 2">
    <name type="scientific">Macroventuria anomochaeta</name>
    <dbReference type="NCBI Taxonomy" id="301207"/>
    <lineage>
        <taxon>Eukaryota</taxon>
        <taxon>Fungi</taxon>
        <taxon>Dikarya</taxon>
        <taxon>Ascomycota</taxon>
        <taxon>Pezizomycotina</taxon>
        <taxon>Dothideomycetes</taxon>
        <taxon>Pleosporomycetidae</taxon>
        <taxon>Pleosporales</taxon>
        <taxon>Pleosporineae</taxon>
        <taxon>Didymellaceae</taxon>
        <taxon>Macroventuria</taxon>
    </lineage>
</organism>
<proteinExistence type="predicted"/>
<accession>A0ACB6RZQ4</accession>
<evidence type="ECO:0000313" key="1">
    <source>
        <dbReference type="EMBL" id="KAF2626890.1"/>
    </source>
</evidence>
<name>A0ACB6RZQ4_9PLEO</name>
<gene>
    <name evidence="1" type="ORF">BU25DRAFT_74809</name>
</gene>
<dbReference type="EMBL" id="MU006719">
    <property type="protein sequence ID" value="KAF2626890.1"/>
    <property type="molecule type" value="Genomic_DNA"/>
</dbReference>
<keyword evidence="2" id="KW-1185">Reference proteome</keyword>
<dbReference type="Proteomes" id="UP000799754">
    <property type="component" value="Unassembled WGS sequence"/>
</dbReference>
<evidence type="ECO:0000313" key="2">
    <source>
        <dbReference type="Proteomes" id="UP000799754"/>
    </source>
</evidence>
<comment type="caution">
    <text evidence="1">The sequence shown here is derived from an EMBL/GenBank/DDBJ whole genome shotgun (WGS) entry which is preliminary data.</text>
</comment>
<sequence length="259" mass="29601">MVTESFYEKAPTYSYWNGCSQGSRRGMMLAQRYPKAFDGILAGAPVLNMIPLFASLFHAQAVMNTLGEYPHNCEFEAIAAAAIATCDSLDGVEDWIISILELCSFDPFKLVGQPVNCSNSSFNSIPEAEAIVANATWYGIPNWQGERVHAGYTLDTPFDLNLNRRLELPENRNLLYYRSLGVRRTVFSAFRRAEGILRHFHNYRRTLAQLLVRRSPAMGILHRHQRHRPQGLQGRRRKVAQLARHRGRPDSFWWFDAVL</sequence>
<reference evidence="1" key="1">
    <citation type="journal article" date="2020" name="Stud. Mycol.">
        <title>101 Dothideomycetes genomes: a test case for predicting lifestyles and emergence of pathogens.</title>
        <authorList>
            <person name="Haridas S."/>
            <person name="Albert R."/>
            <person name="Binder M."/>
            <person name="Bloem J."/>
            <person name="Labutti K."/>
            <person name="Salamov A."/>
            <person name="Andreopoulos B."/>
            <person name="Baker S."/>
            <person name="Barry K."/>
            <person name="Bills G."/>
            <person name="Bluhm B."/>
            <person name="Cannon C."/>
            <person name="Castanera R."/>
            <person name="Culley D."/>
            <person name="Daum C."/>
            <person name="Ezra D."/>
            <person name="Gonzalez J."/>
            <person name="Henrissat B."/>
            <person name="Kuo A."/>
            <person name="Liang C."/>
            <person name="Lipzen A."/>
            <person name="Lutzoni F."/>
            <person name="Magnuson J."/>
            <person name="Mondo S."/>
            <person name="Nolan M."/>
            <person name="Ohm R."/>
            <person name="Pangilinan J."/>
            <person name="Park H.-J."/>
            <person name="Ramirez L."/>
            <person name="Alfaro M."/>
            <person name="Sun H."/>
            <person name="Tritt A."/>
            <person name="Yoshinaga Y."/>
            <person name="Zwiers L.-H."/>
            <person name="Turgeon B."/>
            <person name="Goodwin S."/>
            <person name="Spatafora J."/>
            <person name="Crous P."/>
            <person name="Grigoriev I."/>
        </authorList>
    </citation>
    <scope>NUCLEOTIDE SEQUENCE</scope>
    <source>
        <strain evidence="1">CBS 525.71</strain>
    </source>
</reference>
<protein>
    <submittedName>
        <fullName evidence="1">Tannase-domain-containing protein</fullName>
    </submittedName>
</protein>